<dbReference type="RefSeq" id="WP_211142037.1">
    <property type="nucleotide sequence ID" value="NZ_JAEEGB010000007.1"/>
</dbReference>
<dbReference type="EMBL" id="JAEEGB010000007">
    <property type="protein sequence ID" value="MBI6872534.1"/>
    <property type="molecule type" value="Genomic_DNA"/>
</dbReference>
<dbReference type="Proteomes" id="UP000622687">
    <property type="component" value="Unassembled WGS sequence"/>
</dbReference>
<reference evidence="4" key="1">
    <citation type="submission" date="2020-12" db="EMBL/GenBank/DDBJ databases">
        <title>Clostridium thailandense sp. nov., a novel acetogenic bacterium isolated from peat land soil in Thailand.</title>
        <authorList>
            <person name="Chaikitkaew S."/>
            <person name="Birkeland N.K."/>
        </authorList>
    </citation>
    <scope>NUCLEOTIDE SEQUENCE</scope>
    <source>
        <strain evidence="4">DSM 17425</strain>
    </source>
</reference>
<dbReference type="PANTHER" id="PTHR32089:SF112">
    <property type="entry name" value="LYSOZYME-LIKE PROTEIN-RELATED"/>
    <property type="match status" value="1"/>
</dbReference>
<dbReference type="PANTHER" id="PTHR32089">
    <property type="entry name" value="METHYL-ACCEPTING CHEMOTAXIS PROTEIN MCPB"/>
    <property type="match status" value="1"/>
</dbReference>
<proteinExistence type="predicted"/>
<protein>
    <submittedName>
        <fullName evidence="4">Chemotaxis protein</fullName>
    </submittedName>
</protein>
<comment type="caution">
    <text evidence="4">The sequence shown here is derived from an EMBL/GenBank/DDBJ whole genome shotgun (WGS) entry which is preliminary data.</text>
</comment>
<evidence type="ECO:0000313" key="5">
    <source>
        <dbReference type="Proteomes" id="UP000622687"/>
    </source>
</evidence>
<dbReference type="Pfam" id="PF00015">
    <property type="entry name" value="MCPsignal"/>
    <property type="match status" value="1"/>
</dbReference>
<sequence>MRNNYDNELFNAYSVLAPYLENFFSEDVLLSISDTEKYLEIRGNEKFNLNVKSGDFISKDGSDYQAIKTKKVFSRRIPKEAFGMEVQSMSIPVIDGSGTAIGTISIVKNLDRSYQISDLSKSLAAALHKISETTNNLSEGVQVMADSNTKITKNVQETNEEVKNTDEIISFVRNVANQTNLLGLNASIEAARAGESGRGFNVVAQEIRKLSTSSAESIKKIDQVLKKIQSSVSNVSENIADINDTFNKQASSFQEINALLQELSASAQILENIAKSY</sequence>
<evidence type="ECO:0000256" key="2">
    <source>
        <dbReference type="PROSITE-ProRule" id="PRU00284"/>
    </source>
</evidence>
<evidence type="ECO:0000313" key="4">
    <source>
        <dbReference type="EMBL" id="MBI6872534.1"/>
    </source>
</evidence>
<dbReference type="SUPFAM" id="SSF58104">
    <property type="entry name" value="Methyl-accepting chemotaxis protein (MCP) signaling domain"/>
    <property type="match status" value="1"/>
</dbReference>
<evidence type="ECO:0000259" key="3">
    <source>
        <dbReference type="PROSITE" id="PS50111"/>
    </source>
</evidence>
<organism evidence="4 5">
    <name type="scientific">Clostridium aciditolerans</name>
    <dbReference type="NCBI Taxonomy" id="339861"/>
    <lineage>
        <taxon>Bacteria</taxon>
        <taxon>Bacillati</taxon>
        <taxon>Bacillota</taxon>
        <taxon>Clostridia</taxon>
        <taxon>Eubacteriales</taxon>
        <taxon>Clostridiaceae</taxon>
        <taxon>Clostridium</taxon>
    </lineage>
</organism>
<feature type="domain" description="Methyl-accepting transducer" evidence="3">
    <location>
        <begin position="116"/>
        <end position="277"/>
    </location>
</feature>
<keyword evidence="5" id="KW-1185">Reference proteome</keyword>
<accession>A0A934M0U2</accession>
<keyword evidence="1 2" id="KW-0807">Transducer</keyword>
<dbReference type="GO" id="GO:0007165">
    <property type="term" value="P:signal transduction"/>
    <property type="evidence" value="ECO:0007669"/>
    <property type="project" value="UniProtKB-KW"/>
</dbReference>
<dbReference type="Gene3D" id="1.10.287.950">
    <property type="entry name" value="Methyl-accepting chemotaxis protein"/>
    <property type="match status" value="1"/>
</dbReference>
<dbReference type="GO" id="GO:0016020">
    <property type="term" value="C:membrane"/>
    <property type="evidence" value="ECO:0007669"/>
    <property type="project" value="InterPro"/>
</dbReference>
<dbReference type="SMART" id="SM00283">
    <property type="entry name" value="MA"/>
    <property type="match status" value="1"/>
</dbReference>
<dbReference type="InterPro" id="IPR004089">
    <property type="entry name" value="MCPsignal_dom"/>
</dbReference>
<evidence type="ECO:0000256" key="1">
    <source>
        <dbReference type="ARBA" id="ARBA00023224"/>
    </source>
</evidence>
<gene>
    <name evidence="4" type="ORF">I6U51_07390</name>
</gene>
<dbReference type="AlphaFoldDB" id="A0A934M0U2"/>
<dbReference type="PROSITE" id="PS50111">
    <property type="entry name" value="CHEMOTAXIS_TRANSDUC_2"/>
    <property type="match status" value="1"/>
</dbReference>
<name>A0A934M0U2_9CLOT</name>